<dbReference type="GeneTree" id="ENSGT00940000177139"/>
<dbReference type="InterPro" id="IPR006629">
    <property type="entry name" value="LITAF"/>
</dbReference>
<evidence type="ECO:0000313" key="10">
    <source>
        <dbReference type="Ensembl" id="ENSKMAP00000010911.1"/>
    </source>
</evidence>
<comment type="subcellular location">
    <subcellularLocation>
        <location evidence="1">Endosome membrane</location>
        <topology evidence="1">Peripheral membrane protein</topology>
        <orientation evidence="1">Cytoplasmic side</orientation>
    </subcellularLocation>
    <subcellularLocation>
        <location evidence="2">Late endosome membrane</location>
    </subcellularLocation>
    <subcellularLocation>
        <location evidence="3">Lysosome membrane</location>
        <topology evidence="3">Peripheral membrane protein</topology>
        <orientation evidence="3">Cytoplasmic side</orientation>
    </subcellularLocation>
</comment>
<evidence type="ECO:0000256" key="6">
    <source>
        <dbReference type="ARBA" id="ARBA00022833"/>
    </source>
</evidence>
<evidence type="ECO:0000256" key="2">
    <source>
        <dbReference type="ARBA" id="ARBA00004414"/>
    </source>
</evidence>
<reference evidence="10" key="1">
    <citation type="submission" date="2025-08" db="UniProtKB">
        <authorList>
            <consortium name="Ensembl"/>
        </authorList>
    </citation>
    <scope>IDENTIFICATION</scope>
</reference>
<keyword evidence="6" id="KW-0862">Zinc</keyword>
<dbReference type="GO" id="GO:0098574">
    <property type="term" value="C:cytoplasmic side of lysosomal membrane"/>
    <property type="evidence" value="ECO:0007669"/>
    <property type="project" value="TreeGrafter"/>
</dbReference>
<dbReference type="GO" id="GO:0005634">
    <property type="term" value="C:nucleus"/>
    <property type="evidence" value="ECO:0007669"/>
    <property type="project" value="TreeGrafter"/>
</dbReference>
<evidence type="ECO:0000259" key="9">
    <source>
        <dbReference type="PROSITE" id="PS51837"/>
    </source>
</evidence>
<keyword evidence="8" id="KW-1133">Transmembrane helix</keyword>
<dbReference type="Proteomes" id="UP000264800">
    <property type="component" value="Unplaced"/>
</dbReference>
<reference evidence="10" key="2">
    <citation type="submission" date="2025-09" db="UniProtKB">
        <authorList>
            <consortium name="Ensembl"/>
        </authorList>
    </citation>
    <scope>IDENTIFICATION</scope>
</reference>
<evidence type="ECO:0000313" key="11">
    <source>
        <dbReference type="Proteomes" id="UP000264800"/>
    </source>
</evidence>
<sequence length="146" mass="16761">AYHVNSPVDSLPPPVFSPLPVSGPMFVSYESRPYRSPALTTCVSCRTQVTTEVTFKVGAYAWLLCLVFVLVLGCCLIPFFVNHFKDAYHTCPRCKRVLHIQRRELFKSCRSLFIHLFSGRAHLLKRVRSHRRLGYKRSGCLLFQGR</sequence>
<dbReference type="PROSITE" id="PS51837">
    <property type="entry name" value="LITAF"/>
    <property type="match status" value="1"/>
</dbReference>
<dbReference type="InterPro" id="IPR037519">
    <property type="entry name" value="LITAF_fam"/>
</dbReference>
<evidence type="ECO:0000256" key="8">
    <source>
        <dbReference type="SAM" id="Phobius"/>
    </source>
</evidence>
<accession>A0A3Q3A3N1</accession>
<dbReference type="PANTHER" id="PTHR23292:SF28">
    <property type="entry name" value="LIPOPOLYSACCHARIDE-INDUCED TUMOR NECROSIS FACTOR-ALPHA FACTOR-LIKE"/>
    <property type="match status" value="1"/>
</dbReference>
<organism evidence="10 11">
    <name type="scientific">Kryptolebias marmoratus</name>
    <name type="common">Mangrove killifish</name>
    <name type="synonym">Rivulus marmoratus</name>
    <dbReference type="NCBI Taxonomy" id="37003"/>
    <lineage>
        <taxon>Eukaryota</taxon>
        <taxon>Metazoa</taxon>
        <taxon>Chordata</taxon>
        <taxon>Craniata</taxon>
        <taxon>Vertebrata</taxon>
        <taxon>Euteleostomi</taxon>
        <taxon>Actinopterygii</taxon>
        <taxon>Neopterygii</taxon>
        <taxon>Teleostei</taxon>
        <taxon>Neoteleostei</taxon>
        <taxon>Acanthomorphata</taxon>
        <taxon>Ovalentaria</taxon>
        <taxon>Atherinomorphae</taxon>
        <taxon>Cyprinodontiformes</taxon>
        <taxon>Rivulidae</taxon>
        <taxon>Kryptolebias</taxon>
    </lineage>
</organism>
<evidence type="ECO:0000256" key="3">
    <source>
        <dbReference type="ARBA" id="ARBA00004630"/>
    </source>
</evidence>
<dbReference type="GO" id="GO:0098560">
    <property type="term" value="C:cytoplasmic side of late endosome membrane"/>
    <property type="evidence" value="ECO:0007669"/>
    <property type="project" value="TreeGrafter"/>
</dbReference>
<protein>
    <recommendedName>
        <fullName evidence="9">LITAF domain-containing protein</fullName>
    </recommendedName>
</protein>
<dbReference type="GO" id="GO:0008270">
    <property type="term" value="F:zinc ion binding"/>
    <property type="evidence" value="ECO:0007669"/>
    <property type="project" value="TreeGrafter"/>
</dbReference>
<dbReference type="SMART" id="SM00714">
    <property type="entry name" value="LITAF"/>
    <property type="match status" value="1"/>
</dbReference>
<keyword evidence="11" id="KW-1185">Reference proteome</keyword>
<evidence type="ECO:0000256" key="1">
    <source>
        <dbReference type="ARBA" id="ARBA00004125"/>
    </source>
</evidence>
<feature type="transmembrane region" description="Helical" evidence="8">
    <location>
        <begin position="59"/>
        <end position="81"/>
    </location>
</feature>
<feature type="domain" description="LITAF" evidence="9">
    <location>
        <begin position="22"/>
        <end position="103"/>
    </location>
</feature>
<name>A0A3Q3A3N1_KRYMA</name>
<dbReference type="PANTHER" id="PTHR23292">
    <property type="entry name" value="LIPOPOLYSACCHARIDE-INDUCED TUMOR NECROSIS FACTOR-ALPHA FACTOR"/>
    <property type="match status" value="1"/>
</dbReference>
<comment type="similarity">
    <text evidence="4">Belongs to the CDIP1/LITAF family.</text>
</comment>
<keyword evidence="8" id="KW-0812">Transmembrane</keyword>
<dbReference type="AlphaFoldDB" id="A0A3Q3A3N1"/>
<dbReference type="Ensembl" id="ENSKMAT00000011080.1">
    <property type="protein sequence ID" value="ENSKMAP00000010911.1"/>
    <property type="gene ID" value="ENSKMAG00000008189.1"/>
</dbReference>
<evidence type="ECO:0000256" key="5">
    <source>
        <dbReference type="ARBA" id="ARBA00022723"/>
    </source>
</evidence>
<proteinExistence type="inferred from homology"/>
<evidence type="ECO:0000256" key="4">
    <source>
        <dbReference type="ARBA" id="ARBA00005975"/>
    </source>
</evidence>
<dbReference type="Pfam" id="PF10601">
    <property type="entry name" value="zf-LITAF-like"/>
    <property type="match status" value="1"/>
</dbReference>
<dbReference type="STRING" id="37003.ENSKMAP00000010911"/>
<keyword evidence="5" id="KW-0479">Metal-binding</keyword>
<evidence type="ECO:0000256" key="7">
    <source>
        <dbReference type="ARBA" id="ARBA00023136"/>
    </source>
</evidence>
<keyword evidence="7 8" id="KW-0472">Membrane</keyword>